<organism evidence="1 2">
    <name type="scientific">Listeria grandensis</name>
    <dbReference type="NCBI Taxonomy" id="1494963"/>
    <lineage>
        <taxon>Bacteria</taxon>
        <taxon>Bacillati</taxon>
        <taxon>Bacillota</taxon>
        <taxon>Bacilli</taxon>
        <taxon>Bacillales</taxon>
        <taxon>Listeriaceae</taxon>
        <taxon>Listeria</taxon>
    </lineage>
</organism>
<dbReference type="EMBL" id="JAARWN010000003">
    <property type="protein sequence ID" value="MBC1935843.1"/>
    <property type="molecule type" value="Genomic_DNA"/>
</dbReference>
<comment type="caution">
    <text evidence="1">The sequence shown here is derived from an EMBL/GenBank/DDBJ whole genome shotgun (WGS) entry which is preliminary data.</text>
</comment>
<evidence type="ECO:0008006" key="3">
    <source>
        <dbReference type="Google" id="ProtNLM"/>
    </source>
</evidence>
<dbReference type="AlphaFoldDB" id="A0A7X1CPB8"/>
<evidence type="ECO:0000313" key="2">
    <source>
        <dbReference type="Proteomes" id="UP000535908"/>
    </source>
</evidence>
<proteinExistence type="predicted"/>
<reference evidence="1 2" key="1">
    <citation type="submission" date="2020-03" db="EMBL/GenBank/DDBJ databases">
        <title>Soil Listeria distribution.</title>
        <authorList>
            <person name="Liao J."/>
            <person name="Wiedmann M."/>
        </authorList>
    </citation>
    <scope>NUCLEOTIDE SEQUENCE [LARGE SCALE GENOMIC DNA]</scope>
    <source>
        <strain evidence="1 2">FSL L7-0741</strain>
    </source>
</reference>
<protein>
    <recommendedName>
        <fullName evidence="3">GntR family transcriptional regulator</fullName>
    </recommendedName>
</protein>
<dbReference type="Proteomes" id="UP000535908">
    <property type="component" value="Unassembled WGS sequence"/>
</dbReference>
<name>A0A7X1CPB8_9LIST</name>
<gene>
    <name evidence="1" type="ORF">HCA69_05650</name>
</gene>
<accession>A0A7X1CPB8</accession>
<evidence type="ECO:0000313" key="1">
    <source>
        <dbReference type="EMBL" id="MBC1935843.1"/>
    </source>
</evidence>
<sequence length="210" mass="24990">MENVKDYLAYFLIQEMLDSGLPQDKMLSERKLSDKFKLMNEHIVKAFQELEQENKIKRGSSGCYYVVEKKLTLEKYFQLFHLLHILACHSLENEIKKADILQLQRLKIKVVKGKTTESLLKHQLFLYKLIITNSRNKYALLSLEVLLPRFEYMLDEQMKQFIHYTFQIQAPMFNDLIHFLCLNEEEVAKQFLNTIFLGQCAIIRKNFTKV</sequence>
<dbReference type="RefSeq" id="WP_185525724.1">
    <property type="nucleotide sequence ID" value="NZ_JAARWN010000003.1"/>
</dbReference>